<dbReference type="AlphaFoldDB" id="A0A225NI05"/>
<keyword evidence="1" id="KW-0812">Transmembrane</keyword>
<keyword evidence="3" id="KW-1185">Reference proteome</keyword>
<evidence type="ECO:0000256" key="1">
    <source>
        <dbReference type="SAM" id="Phobius"/>
    </source>
</evidence>
<protein>
    <submittedName>
        <fullName evidence="2">Uncharacterized protein</fullName>
    </submittedName>
</protein>
<dbReference type="RefSeq" id="WP_088650079.1">
    <property type="nucleotide sequence ID" value="NZ_AQQR01000004.1"/>
</dbReference>
<dbReference type="OrthoDB" id="9846849at2"/>
<reference evidence="2 3" key="1">
    <citation type="submission" date="2013-04" db="EMBL/GenBank/DDBJ databases">
        <title>Oceanicola sp. 22II1-22F33 Genome Sequencing.</title>
        <authorList>
            <person name="Lai Q."/>
            <person name="Li G."/>
            <person name="Shao Z."/>
        </authorList>
    </citation>
    <scope>NUCLEOTIDE SEQUENCE [LARGE SCALE GENOMIC DNA]</scope>
    <source>
        <strain evidence="2 3">22II1-22F33</strain>
    </source>
</reference>
<feature type="transmembrane region" description="Helical" evidence="1">
    <location>
        <begin position="6"/>
        <end position="29"/>
    </location>
</feature>
<keyword evidence="1" id="KW-0472">Membrane</keyword>
<comment type="caution">
    <text evidence="2">The sequence shown here is derived from an EMBL/GenBank/DDBJ whole genome shotgun (WGS) entry which is preliminary data.</text>
</comment>
<dbReference type="Proteomes" id="UP000215377">
    <property type="component" value="Unassembled WGS sequence"/>
</dbReference>
<evidence type="ECO:0000313" key="3">
    <source>
        <dbReference type="Proteomes" id="UP000215377"/>
    </source>
</evidence>
<accession>A0A225NI05</accession>
<dbReference type="EMBL" id="AQQR01000004">
    <property type="protein sequence ID" value="OWU73373.1"/>
    <property type="molecule type" value="Genomic_DNA"/>
</dbReference>
<organism evidence="2 3">
    <name type="scientific">Marinibacterium profundimaris</name>
    <dbReference type="NCBI Taxonomy" id="1679460"/>
    <lineage>
        <taxon>Bacteria</taxon>
        <taxon>Pseudomonadati</taxon>
        <taxon>Pseudomonadota</taxon>
        <taxon>Alphaproteobacteria</taxon>
        <taxon>Rhodobacterales</taxon>
        <taxon>Paracoccaceae</taxon>
        <taxon>Marinibacterium</taxon>
    </lineage>
</organism>
<name>A0A225NI05_9RHOB</name>
<proteinExistence type="predicted"/>
<feature type="transmembrane region" description="Helical" evidence="1">
    <location>
        <begin position="129"/>
        <end position="146"/>
    </location>
</feature>
<gene>
    <name evidence="2" type="ORF">ATO3_11830</name>
</gene>
<evidence type="ECO:0000313" key="2">
    <source>
        <dbReference type="EMBL" id="OWU73373.1"/>
    </source>
</evidence>
<feature type="transmembrane region" description="Helical" evidence="1">
    <location>
        <begin position="102"/>
        <end position="123"/>
    </location>
</feature>
<keyword evidence="1" id="KW-1133">Transmembrane helix</keyword>
<sequence>MNTGLLLGLFLGAAFLLWAGSLALFWIVFRSWQYTVDAMSRCPAPVLRRLNWPVLSPFDEGAVADMPRTQSMALQARVFIFDLPGDCPADARRYARRFRCAVLALTVVLSGLTVAVCWLEPALLKAGRVFFAALLGWGLLHVALLFRWRLWPGQQAVDA</sequence>